<evidence type="ECO:0000313" key="2">
    <source>
        <dbReference type="Proteomes" id="UP000002019"/>
    </source>
</evidence>
<name>B0VI48_CLOAI</name>
<dbReference type="KEGG" id="caci:CLOAM1162"/>
<gene>
    <name evidence="1" type="ordered locus">CLOAM1162</name>
</gene>
<dbReference type="HOGENOM" id="CLU_3420893_0_0_0"/>
<sequence length="24" mass="2892">MNYTSENIFIAQRTNDGCIYFNYN</sequence>
<dbReference type="EMBL" id="CU466930">
    <property type="protein sequence ID" value="CAO81024.1"/>
    <property type="molecule type" value="Genomic_DNA"/>
</dbReference>
<keyword evidence="2" id="KW-1185">Reference proteome</keyword>
<dbReference type="AlphaFoldDB" id="B0VI48"/>
<proteinExistence type="predicted"/>
<accession>B0VI48</accession>
<reference evidence="1 2" key="1">
    <citation type="journal article" date="2008" name="J. Bacteriol.">
        <title>'Candidatus Cloacamonas acidaminovorans': genome sequence reconstruction provides a first glimpse of a new bacterial division.</title>
        <authorList>
            <person name="Pelletier E."/>
            <person name="Kreimeyer A."/>
            <person name="Bocs S."/>
            <person name="Rouy Z."/>
            <person name="Gyapay G."/>
            <person name="Chouari R."/>
            <person name="Riviere D."/>
            <person name="Ganesan A."/>
            <person name="Daegelen P."/>
            <person name="Sghir A."/>
            <person name="Cohen G.N."/>
            <person name="Medigue C."/>
            <person name="Weissenbach J."/>
            <person name="Le Paslier D."/>
        </authorList>
    </citation>
    <scope>NUCLEOTIDE SEQUENCE [LARGE SCALE GENOMIC DNA]</scope>
    <source>
        <strain evidence="2">Evry</strain>
    </source>
</reference>
<evidence type="ECO:0000313" key="1">
    <source>
        <dbReference type="EMBL" id="CAO81024.1"/>
    </source>
</evidence>
<protein>
    <submittedName>
        <fullName evidence="1">Uncharacterized protein</fullName>
    </submittedName>
</protein>
<dbReference type="Proteomes" id="UP000002019">
    <property type="component" value="Chromosome"/>
</dbReference>
<organism evidence="1 2">
    <name type="scientific">Cloacimonas acidaminovorans (strain Evry)</name>
    <dbReference type="NCBI Taxonomy" id="459349"/>
    <lineage>
        <taxon>Bacteria</taxon>
        <taxon>Pseudomonadati</taxon>
        <taxon>Candidatus Cloacimonadota</taxon>
        <taxon>Candidatus Cloacimonadia</taxon>
        <taxon>Candidatus Cloacimonadales</taxon>
        <taxon>Candidatus Cloacimonadaceae</taxon>
        <taxon>Candidatus Cloacimonas</taxon>
    </lineage>
</organism>